<accession>A0A1H9VWW7</accession>
<keyword evidence="2" id="KW-1185">Reference proteome</keyword>
<protein>
    <submittedName>
        <fullName evidence="1">Transcriptional regulator</fullName>
    </submittedName>
</protein>
<dbReference type="RefSeq" id="WP_091758795.1">
    <property type="nucleotide sequence ID" value="NZ_FOHB01000004.1"/>
</dbReference>
<dbReference type="InterPro" id="IPR036388">
    <property type="entry name" value="WH-like_DNA-bd_sf"/>
</dbReference>
<dbReference type="InterPro" id="IPR036390">
    <property type="entry name" value="WH_DNA-bd_sf"/>
</dbReference>
<dbReference type="STRING" id="587636.SAMN05216199_2627"/>
<organism evidence="1 2">
    <name type="scientific">Pedococcus cremeus</name>
    <dbReference type="NCBI Taxonomy" id="587636"/>
    <lineage>
        <taxon>Bacteria</taxon>
        <taxon>Bacillati</taxon>
        <taxon>Actinomycetota</taxon>
        <taxon>Actinomycetes</taxon>
        <taxon>Micrococcales</taxon>
        <taxon>Intrasporangiaceae</taxon>
        <taxon>Pedococcus</taxon>
    </lineage>
</organism>
<reference evidence="2" key="1">
    <citation type="submission" date="2016-10" db="EMBL/GenBank/DDBJ databases">
        <authorList>
            <person name="Varghese N."/>
            <person name="Submissions S."/>
        </authorList>
    </citation>
    <scope>NUCLEOTIDE SEQUENCE [LARGE SCALE GENOMIC DNA]</scope>
    <source>
        <strain evidence="2">CGMCC 1.6963</strain>
    </source>
</reference>
<name>A0A1H9VWW7_9MICO</name>
<dbReference type="SUPFAM" id="SSF46785">
    <property type="entry name" value="Winged helix' DNA-binding domain"/>
    <property type="match status" value="1"/>
</dbReference>
<dbReference type="EMBL" id="FOHB01000004">
    <property type="protein sequence ID" value="SES26256.1"/>
    <property type="molecule type" value="Genomic_DNA"/>
</dbReference>
<dbReference type="Proteomes" id="UP000199019">
    <property type="component" value="Unassembled WGS sequence"/>
</dbReference>
<dbReference type="AlphaFoldDB" id="A0A1H9VWW7"/>
<proteinExistence type="predicted"/>
<sequence length="230" mass="23839">MKDSPRGHASTNDVVAGLGPRRAEVLAVVRRSSTPLDAPAVADLLGIHPNSARFHLEALVRLGLADRSAQERSSPGRPAVGYAASATGPLGAEASYRELASTLADAVTRRGRTPQERARRAGAAKGRTLAVTRSTGSAAALDTVVRSLARLGFDSSASATRGGARIEITPCPFLELVEEHGAVVCAVHHGLMDGVLAELDAPLVVDQLTPFAAPGRCVATLARRTTTRGT</sequence>
<evidence type="ECO:0000313" key="2">
    <source>
        <dbReference type="Proteomes" id="UP000199019"/>
    </source>
</evidence>
<dbReference type="OrthoDB" id="3399802at2"/>
<dbReference type="Gene3D" id="1.10.10.10">
    <property type="entry name" value="Winged helix-like DNA-binding domain superfamily/Winged helix DNA-binding domain"/>
    <property type="match status" value="1"/>
</dbReference>
<evidence type="ECO:0000313" key="1">
    <source>
        <dbReference type="EMBL" id="SES26256.1"/>
    </source>
</evidence>
<gene>
    <name evidence="1" type="ORF">SAMN05216199_2627</name>
</gene>